<dbReference type="PANTHER" id="PTHR48100:SF1">
    <property type="entry name" value="HISTIDINE PHOSPHATASE FAMILY PROTEIN-RELATED"/>
    <property type="match status" value="1"/>
</dbReference>
<dbReference type="PANTHER" id="PTHR48100">
    <property type="entry name" value="BROAD-SPECIFICITY PHOSPHATASE YOR283W-RELATED"/>
    <property type="match status" value="1"/>
</dbReference>
<accession>A0ABQ6NMY4</accession>
<dbReference type="SUPFAM" id="SSF53254">
    <property type="entry name" value="Phosphoglycerate mutase-like"/>
    <property type="match status" value="1"/>
</dbReference>
<dbReference type="Pfam" id="PF00300">
    <property type="entry name" value="His_Phos_1"/>
    <property type="match status" value="1"/>
</dbReference>
<protein>
    <submittedName>
        <fullName evidence="1">Phosphoglycerate mutase</fullName>
    </submittedName>
</protein>
<evidence type="ECO:0000313" key="1">
    <source>
        <dbReference type="EMBL" id="GMK45889.1"/>
    </source>
</evidence>
<comment type="caution">
    <text evidence="1">The sequence shown here is derived from an EMBL/GenBank/DDBJ whole genome shotgun (WGS) entry which is preliminary data.</text>
</comment>
<dbReference type="CDD" id="cd07067">
    <property type="entry name" value="HP_PGM_like"/>
    <property type="match status" value="1"/>
</dbReference>
<dbReference type="InterPro" id="IPR013078">
    <property type="entry name" value="His_Pase_superF_clade-1"/>
</dbReference>
<gene>
    <name evidence="1" type="primary">gpmA_2</name>
    <name evidence="1" type="ORF">PghCCS26_30170</name>
</gene>
<dbReference type="InterPro" id="IPR029033">
    <property type="entry name" value="His_PPase_superfam"/>
</dbReference>
<name>A0ABQ6NMY4_9BACL</name>
<dbReference type="InterPro" id="IPR050275">
    <property type="entry name" value="PGM_Phosphatase"/>
</dbReference>
<dbReference type="Proteomes" id="UP001285921">
    <property type="component" value="Unassembled WGS sequence"/>
</dbReference>
<organism evidence="1 2">
    <name type="scientific">Paenibacillus glycanilyticus</name>
    <dbReference type="NCBI Taxonomy" id="126569"/>
    <lineage>
        <taxon>Bacteria</taxon>
        <taxon>Bacillati</taxon>
        <taxon>Bacillota</taxon>
        <taxon>Bacilli</taxon>
        <taxon>Bacillales</taxon>
        <taxon>Paenibacillaceae</taxon>
        <taxon>Paenibacillus</taxon>
    </lineage>
</organism>
<proteinExistence type="predicted"/>
<dbReference type="SMART" id="SM00855">
    <property type="entry name" value="PGAM"/>
    <property type="match status" value="1"/>
</dbReference>
<dbReference type="Gene3D" id="3.40.50.1240">
    <property type="entry name" value="Phosphoglycerate mutase-like"/>
    <property type="match status" value="1"/>
</dbReference>
<reference evidence="1 2" key="1">
    <citation type="submission" date="2023-05" db="EMBL/GenBank/DDBJ databases">
        <title>Draft genome of Paenibacillus sp. CCS26.</title>
        <authorList>
            <person name="Akita H."/>
            <person name="Shinto Y."/>
            <person name="Kimura Z."/>
        </authorList>
    </citation>
    <scope>NUCLEOTIDE SEQUENCE [LARGE SCALE GENOMIC DNA]</scope>
    <source>
        <strain evidence="1 2">CCS26</strain>
    </source>
</reference>
<dbReference type="PIRSF" id="PIRSF000709">
    <property type="entry name" value="6PFK_2-Ptase"/>
    <property type="match status" value="1"/>
</dbReference>
<evidence type="ECO:0000313" key="2">
    <source>
        <dbReference type="Proteomes" id="UP001285921"/>
    </source>
</evidence>
<dbReference type="RefSeq" id="WP_317980432.1">
    <property type="nucleotide sequence ID" value="NZ_BTCL01000009.1"/>
</dbReference>
<keyword evidence="2" id="KW-1185">Reference proteome</keyword>
<dbReference type="EMBL" id="BTCL01000009">
    <property type="protein sequence ID" value="GMK45889.1"/>
    <property type="molecule type" value="Genomic_DNA"/>
</dbReference>
<sequence>MKQVYIVRHCKAAGQEPDAPLTETGIRQAEELADFFSGREVDVILSSPFERAFRTIAPLAGRLGVDIATDDRLTERVLSGANHADWREMLRLTYEDPDLLYEGGESSNEATSRAVNVVTEALNSGKNNIVIVSHGNLISLLLKHFDNRIGFEEWEAMSNPDVFQLTFPAGKPSIQRIWEE</sequence>